<name>A0A554WMI8_9BURK</name>
<feature type="domain" description="Histidine kinase" evidence="11">
    <location>
        <begin position="231"/>
        <end position="435"/>
    </location>
</feature>
<dbReference type="InterPro" id="IPR003660">
    <property type="entry name" value="HAMP_dom"/>
</dbReference>
<dbReference type="SUPFAM" id="SSF158472">
    <property type="entry name" value="HAMP domain-like"/>
    <property type="match status" value="1"/>
</dbReference>
<dbReference type="Proteomes" id="UP000318554">
    <property type="component" value="Unassembled WGS sequence"/>
</dbReference>
<evidence type="ECO:0000313" key="14">
    <source>
        <dbReference type="Proteomes" id="UP000318554"/>
    </source>
</evidence>
<dbReference type="InterPro" id="IPR036890">
    <property type="entry name" value="HATPase_C_sf"/>
</dbReference>
<keyword evidence="7" id="KW-0547">Nucleotide-binding</keyword>
<dbReference type="CDD" id="cd00082">
    <property type="entry name" value="HisKA"/>
    <property type="match status" value="1"/>
</dbReference>
<dbReference type="GO" id="GO:0000155">
    <property type="term" value="F:phosphorelay sensor kinase activity"/>
    <property type="evidence" value="ECO:0007669"/>
    <property type="project" value="InterPro"/>
</dbReference>
<dbReference type="InterPro" id="IPR005467">
    <property type="entry name" value="His_kinase_dom"/>
</dbReference>
<dbReference type="Gene3D" id="3.30.565.10">
    <property type="entry name" value="Histidine kinase-like ATPase, C-terminal domain"/>
    <property type="match status" value="1"/>
</dbReference>
<dbReference type="PRINTS" id="PR00344">
    <property type="entry name" value="BCTRLSENSOR"/>
</dbReference>
<dbReference type="PANTHER" id="PTHR44936">
    <property type="entry name" value="SENSOR PROTEIN CREC"/>
    <property type="match status" value="1"/>
</dbReference>
<keyword evidence="4" id="KW-1003">Cell membrane</keyword>
<dbReference type="EMBL" id="VJNA01000014">
    <property type="protein sequence ID" value="TSE24790.1"/>
    <property type="molecule type" value="Genomic_DNA"/>
</dbReference>
<dbReference type="Pfam" id="PF00672">
    <property type="entry name" value="HAMP"/>
    <property type="match status" value="1"/>
</dbReference>
<reference evidence="13 14" key="1">
    <citation type="submission" date="2019-07" db="EMBL/GenBank/DDBJ databases">
        <title>Tepidimonas aquatica CLN-1 draft genome.</title>
        <authorList>
            <person name="Da Costa M.S."/>
            <person name="Froufe H.J.C."/>
            <person name="Egas C."/>
            <person name="Albuquerque L."/>
        </authorList>
    </citation>
    <scope>NUCLEOTIDE SEQUENCE [LARGE SCALE GENOMIC DNA]</scope>
    <source>
        <strain evidence="13 14">CLN-1</strain>
    </source>
</reference>
<keyword evidence="10" id="KW-1133">Transmembrane helix</keyword>
<evidence type="ECO:0000256" key="3">
    <source>
        <dbReference type="ARBA" id="ARBA00012438"/>
    </source>
</evidence>
<dbReference type="RefSeq" id="WP_246094647.1">
    <property type="nucleotide sequence ID" value="NZ_VJNA01000014.1"/>
</dbReference>
<keyword evidence="8" id="KW-0418">Kinase</keyword>
<dbReference type="InterPro" id="IPR003594">
    <property type="entry name" value="HATPase_dom"/>
</dbReference>
<proteinExistence type="predicted"/>
<feature type="transmembrane region" description="Helical" evidence="10">
    <location>
        <begin position="149"/>
        <end position="171"/>
    </location>
</feature>
<dbReference type="Pfam" id="PF02518">
    <property type="entry name" value="HATPase_c"/>
    <property type="match status" value="1"/>
</dbReference>
<comment type="caution">
    <text evidence="13">The sequence shown here is derived from an EMBL/GenBank/DDBJ whole genome shotgun (WGS) entry which is preliminary data.</text>
</comment>
<dbReference type="SMART" id="SM00387">
    <property type="entry name" value="HATPase_c"/>
    <property type="match status" value="1"/>
</dbReference>
<dbReference type="SMART" id="SM00388">
    <property type="entry name" value="HisKA"/>
    <property type="match status" value="1"/>
</dbReference>
<keyword evidence="10" id="KW-0472">Membrane</keyword>
<comment type="catalytic activity">
    <reaction evidence="1">
        <text>ATP + protein L-histidine = ADP + protein N-phospho-L-histidine.</text>
        <dbReference type="EC" id="2.7.13.3"/>
    </reaction>
</comment>
<evidence type="ECO:0000256" key="6">
    <source>
        <dbReference type="ARBA" id="ARBA00022679"/>
    </source>
</evidence>
<gene>
    <name evidence="13" type="primary">envZ</name>
    <name evidence="13" type="ORF">Taqua_01355</name>
</gene>
<dbReference type="AlphaFoldDB" id="A0A554WMI8"/>
<evidence type="ECO:0000256" key="5">
    <source>
        <dbReference type="ARBA" id="ARBA00022553"/>
    </source>
</evidence>
<evidence type="ECO:0000256" key="4">
    <source>
        <dbReference type="ARBA" id="ARBA00022475"/>
    </source>
</evidence>
<keyword evidence="9" id="KW-0067">ATP-binding</keyword>
<dbReference type="GO" id="GO:0005524">
    <property type="term" value="F:ATP binding"/>
    <property type="evidence" value="ECO:0007669"/>
    <property type="project" value="UniProtKB-KW"/>
</dbReference>
<dbReference type="PROSITE" id="PS50109">
    <property type="entry name" value="HIS_KIN"/>
    <property type="match status" value="1"/>
</dbReference>
<keyword evidence="14" id="KW-1185">Reference proteome</keyword>
<keyword evidence="5" id="KW-0597">Phosphoprotein</keyword>
<evidence type="ECO:0000256" key="2">
    <source>
        <dbReference type="ARBA" id="ARBA00004651"/>
    </source>
</evidence>
<dbReference type="Gene3D" id="1.10.8.500">
    <property type="entry name" value="HAMP domain in histidine kinase"/>
    <property type="match status" value="1"/>
</dbReference>
<dbReference type="Gene3D" id="3.30.450.300">
    <property type="entry name" value="Sensor histidine kinase RisS, periplasmic domain"/>
    <property type="match status" value="1"/>
</dbReference>
<evidence type="ECO:0000259" key="11">
    <source>
        <dbReference type="PROSITE" id="PS50109"/>
    </source>
</evidence>
<dbReference type="InterPro" id="IPR032408">
    <property type="entry name" value="RisS_PPD"/>
</dbReference>
<dbReference type="EC" id="2.7.13.3" evidence="3"/>
<keyword evidence="6 13" id="KW-0808">Transferase</keyword>
<accession>A0A554WMI8</accession>
<evidence type="ECO:0000256" key="7">
    <source>
        <dbReference type="ARBA" id="ARBA00022741"/>
    </source>
</evidence>
<dbReference type="InterPro" id="IPR003661">
    <property type="entry name" value="HisK_dim/P_dom"/>
</dbReference>
<dbReference type="InterPro" id="IPR004358">
    <property type="entry name" value="Sig_transdc_His_kin-like_C"/>
</dbReference>
<evidence type="ECO:0000256" key="10">
    <source>
        <dbReference type="SAM" id="Phobius"/>
    </source>
</evidence>
<evidence type="ECO:0000256" key="1">
    <source>
        <dbReference type="ARBA" id="ARBA00000085"/>
    </source>
</evidence>
<dbReference type="PANTHER" id="PTHR44936:SF10">
    <property type="entry name" value="SENSOR PROTEIN RSTB"/>
    <property type="match status" value="1"/>
</dbReference>
<comment type="subcellular location">
    <subcellularLocation>
        <location evidence="2">Cell membrane</location>
        <topology evidence="2">Multi-pass membrane protein</topology>
    </subcellularLocation>
</comment>
<evidence type="ECO:0000256" key="8">
    <source>
        <dbReference type="ARBA" id="ARBA00022777"/>
    </source>
</evidence>
<dbReference type="Pfam" id="PF16524">
    <property type="entry name" value="RisS_PPD"/>
    <property type="match status" value="1"/>
</dbReference>
<dbReference type="InterPro" id="IPR050980">
    <property type="entry name" value="2C_sensor_his_kinase"/>
</dbReference>
<dbReference type="InterPro" id="IPR038421">
    <property type="entry name" value="RisS_PPD_sf"/>
</dbReference>
<dbReference type="SUPFAM" id="SSF55874">
    <property type="entry name" value="ATPase domain of HSP90 chaperone/DNA topoisomerase II/histidine kinase"/>
    <property type="match status" value="1"/>
</dbReference>
<dbReference type="Pfam" id="PF00512">
    <property type="entry name" value="HisKA"/>
    <property type="match status" value="1"/>
</dbReference>
<keyword evidence="10" id="KW-0812">Transmembrane</keyword>
<dbReference type="CDD" id="cd00075">
    <property type="entry name" value="HATPase"/>
    <property type="match status" value="1"/>
</dbReference>
<dbReference type="PROSITE" id="PS50885">
    <property type="entry name" value="HAMP"/>
    <property type="match status" value="1"/>
</dbReference>
<protein>
    <recommendedName>
        <fullName evidence="3">histidine kinase</fullName>
        <ecNumber evidence="3">2.7.13.3</ecNumber>
    </recommendedName>
</protein>
<feature type="domain" description="HAMP" evidence="12">
    <location>
        <begin position="169"/>
        <end position="223"/>
    </location>
</feature>
<dbReference type="Gene3D" id="1.10.287.130">
    <property type="match status" value="1"/>
</dbReference>
<evidence type="ECO:0000259" key="12">
    <source>
        <dbReference type="PROSITE" id="PS50885"/>
    </source>
</evidence>
<evidence type="ECO:0000313" key="13">
    <source>
        <dbReference type="EMBL" id="TSE24790.1"/>
    </source>
</evidence>
<dbReference type="SUPFAM" id="SSF47384">
    <property type="entry name" value="Homodimeric domain of signal transducing histidine kinase"/>
    <property type="match status" value="1"/>
</dbReference>
<sequence>MSLFWRNFLLLVALLTVNALAWFQALRTLEQEPRALQSAQALASLVNLTRASLIYTDPIARVALVKTLVDEENVRIAVREASDTYRPFDDGTLGARVAQALQERLGPGTLVAQEVNGFDGLWIGFAIEDEKYWLLADPARLAGVQGRTWLVWGATAVGLSLVGAVVITRLINQPLQRLAQAAQRVGEGDFEGARLSERLPTREIARVNHAFNTMAARLARAEADRRLMLAGISHDLRTPLARLRLEVELGVPDADTRERMAGDIADVDSILSQFLDFARERPLQSEALPLHEAVQRACAKVHDRDGVALQVQVPTELQVRADPTALHRVLVNLLANAVRHGRGADGVARIDLHAARDGEGSVRLTVRDHGPGVDAQVLPRLTEPFFRAEQARSTPGSGLGLAIVQRTLQRMGGQLRLELPEDGGLAAIVTLPAAIPAAG</sequence>
<evidence type="ECO:0000256" key="9">
    <source>
        <dbReference type="ARBA" id="ARBA00022840"/>
    </source>
</evidence>
<dbReference type="CDD" id="cd06225">
    <property type="entry name" value="HAMP"/>
    <property type="match status" value="1"/>
</dbReference>
<dbReference type="InterPro" id="IPR036097">
    <property type="entry name" value="HisK_dim/P_sf"/>
</dbReference>
<dbReference type="SMART" id="SM00304">
    <property type="entry name" value="HAMP"/>
    <property type="match status" value="1"/>
</dbReference>
<dbReference type="GO" id="GO:0005886">
    <property type="term" value="C:plasma membrane"/>
    <property type="evidence" value="ECO:0007669"/>
    <property type="project" value="UniProtKB-SubCell"/>
</dbReference>
<organism evidence="13 14">
    <name type="scientific">Tepidimonas aquatica</name>
    <dbReference type="NCBI Taxonomy" id="247482"/>
    <lineage>
        <taxon>Bacteria</taxon>
        <taxon>Pseudomonadati</taxon>
        <taxon>Pseudomonadota</taxon>
        <taxon>Betaproteobacteria</taxon>
        <taxon>Burkholderiales</taxon>
        <taxon>Tepidimonas</taxon>
    </lineage>
</organism>